<dbReference type="SUPFAM" id="SSF56655">
    <property type="entry name" value="Carbohydrate phosphatase"/>
    <property type="match status" value="1"/>
</dbReference>
<dbReference type="InParanoid" id="F0YLZ6"/>
<dbReference type="PRINTS" id="PR00377">
    <property type="entry name" value="IMPHPHTASES"/>
</dbReference>
<protein>
    <recommendedName>
        <fullName evidence="9">Histidinol-phosphatase</fullName>
    </recommendedName>
</protein>
<dbReference type="PROSITE" id="PS00629">
    <property type="entry name" value="IMP_1"/>
    <property type="match status" value="1"/>
</dbReference>
<keyword evidence="4" id="KW-0378">Hydrolase</keyword>
<dbReference type="PANTHER" id="PTHR43200:SF6">
    <property type="entry name" value="3'(2'),5'-BISPHOSPHATE NUCLEOTIDASE"/>
    <property type="match status" value="1"/>
</dbReference>
<dbReference type="GO" id="GO:0016791">
    <property type="term" value="F:phosphatase activity"/>
    <property type="evidence" value="ECO:0007669"/>
    <property type="project" value="UniProtKB-ARBA"/>
</dbReference>
<sequence length="257" mass="26771">AGELADAAGAVILKYWRKPIEVVSKIDAGRPVAESPVTAADRGAEEAMRALIAARYPAHAVVGEECGATGDPETAEWTWVLDPVDGTKSFITGKPLFGTLIALLRFKEPALGVVDQCVLRERWVGANGATTLNGAPARAARAPEVPLGEAMVYATTPEMFAPGFEARAFAGLRSRVKRTLYGCDCYAYALCASGFVGLVCEADLQPYDYLALVPVVAGAGGKITDWRGAPLGWGDASGGRVLAAATPKLHAAALAAL</sequence>
<evidence type="ECO:0000256" key="6">
    <source>
        <dbReference type="PIRSR" id="PIRSR600760-2"/>
    </source>
</evidence>
<dbReference type="eggNOG" id="KOG2951">
    <property type="taxonomic scope" value="Eukaryota"/>
</dbReference>
<evidence type="ECO:0000256" key="2">
    <source>
        <dbReference type="ARBA" id="ARBA00009759"/>
    </source>
</evidence>
<dbReference type="InterPro" id="IPR020583">
    <property type="entry name" value="Inositol_monoP_metal-BS"/>
</dbReference>
<feature type="binding site" evidence="6">
    <location>
        <position position="64"/>
    </location>
    <ligand>
        <name>Mg(2+)</name>
        <dbReference type="ChEBI" id="CHEBI:18420"/>
        <label>1</label>
        <note>catalytic</note>
    </ligand>
</feature>
<evidence type="ECO:0000256" key="5">
    <source>
        <dbReference type="ARBA" id="ARBA00022842"/>
    </source>
</evidence>
<proteinExistence type="inferred from homology"/>
<comment type="similarity">
    <text evidence="2">Belongs to the inositol monophosphatase superfamily.</text>
</comment>
<dbReference type="EMBL" id="GL833159">
    <property type="protein sequence ID" value="EGB03880.1"/>
    <property type="molecule type" value="Genomic_DNA"/>
</dbReference>
<evidence type="ECO:0000256" key="4">
    <source>
        <dbReference type="ARBA" id="ARBA00022801"/>
    </source>
</evidence>
<dbReference type="PANTHER" id="PTHR43200">
    <property type="entry name" value="PHOSPHATASE"/>
    <property type="match status" value="1"/>
</dbReference>
<dbReference type="RefSeq" id="XP_009041432.1">
    <property type="nucleotide sequence ID" value="XM_009043184.1"/>
</dbReference>
<feature type="binding site" evidence="6">
    <location>
        <position position="208"/>
    </location>
    <ligand>
        <name>Mg(2+)</name>
        <dbReference type="ChEBI" id="CHEBI:18420"/>
        <label>1</label>
        <note>catalytic</note>
    </ligand>
</feature>
<dbReference type="Gene3D" id="3.40.190.80">
    <property type="match status" value="1"/>
</dbReference>
<name>F0YLZ6_AURAN</name>
<gene>
    <name evidence="7" type="ORF">AURANDRAFT_4399</name>
</gene>
<dbReference type="Gene3D" id="3.30.540.10">
    <property type="entry name" value="Fructose-1,6-Bisphosphatase, subunit A, domain 1"/>
    <property type="match status" value="1"/>
</dbReference>
<comment type="cofactor">
    <cofactor evidence="1 6">
        <name>Mg(2+)</name>
        <dbReference type="ChEBI" id="CHEBI:18420"/>
    </cofactor>
</comment>
<dbReference type="InterPro" id="IPR051090">
    <property type="entry name" value="Inositol_monoP_superfamily"/>
</dbReference>
<dbReference type="OrthoDB" id="10254945at2759"/>
<feature type="binding site" evidence="6">
    <location>
        <position position="82"/>
    </location>
    <ligand>
        <name>Mg(2+)</name>
        <dbReference type="ChEBI" id="CHEBI:18420"/>
        <label>1</label>
        <note>catalytic</note>
    </ligand>
</feature>
<dbReference type="GO" id="GO:0046872">
    <property type="term" value="F:metal ion binding"/>
    <property type="evidence" value="ECO:0007669"/>
    <property type="project" value="UniProtKB-KW"/>
</dbReference>
<evidence type="ECO:0000256" key="1">
    <source>
        <dbReference type="ARBA" id="ARBA00001946"/>
    </source>
</evidence>
<evidence type="ECO:0008006" key="9">
    <source>
        <dbReference type="Google" id="ProtNLM"/>
    </source>
</evidence>
<keyword evidence="5 6" id="KW-0460">Magnesium</keyword>
<dbReference type="CDD" id="cd01641">
    <property type="entry name" value="Bacterial_IMPase_like_1"/>
    <property type="match status" value="1"/>
</dbReference>
<keyword evidence="3 6" id="KW-0479">Metal-binding</keyword>
<evidence type="ECO:0000313" key="7">
    <source>
        <dbReference type="EMBL" id="EGB03880.1"/>
    </source>
</evidence>
<feature type="non-terminal residue" evidence="7">
    <location>
        <position position="1"/>
    </location>
</feature>
<evidence type="ECO:0000313" key="8">
    <source>
        <dbReference type="Proteomes" id="UP000002729"/>
    </source>
</evidence>
<dbReference type="Pfam" id="PF00459">
    <property type="entry name" value="Inositol_P"/>
    <property type="match status" value="1"/>
</dbReference>
<feature type="non-terminal residue" evidence="7">
    <location>
        <position position="257"/>
    </location>
</feature>
<dbReference type="AlphaFoldDB" id="F0YLZ6"/>
<evidence type="ECO:0000256" key="3">
    <source>
        <dbReference type="ARBA" id="ARBA00022723"/>
    </source>
</evidence>
<dbReference type="GeneID" id="20222042"/>
<dbReference type="InterPro" id="IPR000760">
    <property type="entry name" value="Inositol_monophosphatase-like"/>
</dbReference>
<dbReference type="OMA" id="AYGDFWS"/>
<dbReference type="GO" id="GO:0000105">
    <property type="term" value="P:L-histidine biosynthetic process"/>
    <property type="evidence" value="ECO:0007669"/>
    <property type="project" value="TreeGrafter"/>
</dbReference>
<feature type="binding site" evidence="6">
    <location>
        <position position="85"/>
    </location>
    <ligand>
        <name>Mg(2+)</name>
        <dbReference type="ChEBI" id="CHEBI:18420"/>
        <label>1</label>
        <note>catalytic</note>
    </ligand>
</feature>
<accession>F0YLZ6</accession>
<organism evidence="8">
    <name type="scientific">Aureococcus anophagefferens</name>
    <name type="common">Harmful bloom alga</name>
    <dbReference type="NCBI Taxonomy" id="44056"/>
    <lineage>
        <taxon>Eukaryota</taxon>
        <taxon>Sar</taxon>
        <taxon>Stramenopiles</taxon>
        <taxon>Ochrophyta</taxon>
        <taxon>Pelagophyceae</taxon>
        <taxon>Pelagomonadales</taxon>
        <taxon>Pelagomonadaceae</taxon>
        <taxon>Aureococcus</taxon>
    </lineage>
</organism>
<keyword evidence="8" id="KW-1185">Reference proteome</keyword>
<dbReference type="KEGG" id="aaf:AURANDRAFT_4399"/>
<dbReference type="Proteomes" id="UP000002729">
    <property type="component" value="Unassembled WGS sequence"/>
</dbReference>
<reference evidence="7 8" key="1">
    <citation type="journal article" date="2011" name="Proc. Natl. Acad. Sci. U.S.A.">
        <title>Niche of harmful alga Aureococcus anophagefferens revealed through ecogenomics.</title>
        <authorList>
            <person name="Gobler C.J."/>
            <person name="Berry D.L."/>
            <person name="Dyhrman S.T."/>
            <person name="Wilhelm S.W."/>
            <person name="Salamov A."/>
            <person name="Lobanov A.V."/>
            <person name="Zhang Y."/>
            <person name="Collier J.L."/>
            <person name="Wurch L.L."/>
            <person name="Kustka A.B."/>
            <person name="Dill B.D."/>
            <person name="Shah M."/>
            <person name="VerBerkmoes N.C."/>
            <person name="Kuo A."/>
            <person name="Terry A."/>
            <person name="Pangilinan J."/>
            <person name="Lindquist E.A."/>
            <person name="Lucas S."/>
            <person name="Paulsen I.T."/>
            <person name="Hattenrath-Lehmann T.K."/>
            <person name="Talmage S.C."/>
            <person name="Walker E.A."/>
            <person name="Koch F."/>
            <person name="Burson A.M."/>
            <person name="Marcoval M.A."/>
            <person name="Tang Y.Z."/>
            <person name="Lecleir G.R."/>
            <person name="Coyne K.J."/>
            <person name="Berg G.M."/>
            <person name="Bertrand E.M."/>
            <person name="Saito M.A."/>
            <person name="Gladyshev V.N."/>
            <person name="Grigoriev I.V."/>
        </authorList>
    </citation>
    <scope>NUCLEOTIDE SEQUENCE [LARGE SCALE GENOMIC DNA]</scope>
    <source>
        <strain evidence="8">CCMP 1984</strain>
    </source>
</reference>